<accession>A0A6B1DTY2</accession>
<dbReference type="AlphaFoldDB" id="A0A6B1DTY2"/>
<gene>
    <name evidence="2" type="ORF">F4Y08_05765</name>
</gene>
<evidence type="ECO:0000313" key="2">
    <source>
        <dbReference type="EMBL" id="MYD89834.1"/>
    </source>
</evidence>
<feature type="transmembrane region" description="Helical" evidence="1">
    <location>
        <begin position="22"/>
        <end position="54"/>
    </location>
</feature>
<protein>
    <submittedName>
        <fullName evidence="2">Uncharacterized protein</fullName>
    </submittedName>
</protein>
<proteinExistence type="predicted"/>
<feature type="transmembrane region" description="Helical" evidence="1">
    <location>
        <begin position="74"/>
        <end position="95"/>
    </location>
</feature>
<keyword evidence="1" id="KW-1133">Transmembrane helix</keyword>
<dbReference type="EMBL" id="VXPY01000036">
    <property type="protein sequence ID" value="MYD89834.1"/>
    <property type="molecule type" value="Genomic_DNA"/>
</dbReference>
<keyword evidence="1" id="KW-0812">Transmembrane</keyword>
<organism evidence="2">
    <name type="scientific">Caldilineaceae bacterium SB0662_bin_9</name>
    <dbReference type="NCBI Taxonomy" id="2605258"/>
    <lineage>
        <taxon>Bacteria</taxon>
        <taxon>Bacillati</taxon>
        <taxon>Chloroflexota</taxon>
        <taxon>Caldilineae</taxon>
        <taxon>Caldilineales</taxon>
        <taxon>Caldilineaceae</taxon>
    </lineage>
</organism>
<sequence length="132" mass="14826">MTNQAINTCSLRKLHPMDFGQLLIPVLSGYLLLFWSAFTGVLLLVTALLVKLYVNSRLWNLDTYGSLPIFELAPVEHFLCAIASLMFILFGNVLCSKRRAAYVELIRSGSDIELLLADALNNHTMVETNHKK</sequence>
<comment type="caution">
    <text evidence="2">The sequence shown here is derived from an EMBL/GenBank/DDBJ whole genome shotgun (WGS) entry which is preliminary data.</text>
</comment>
<name>A0A6B1DTY2_9CHLR</name>
<evidence type="ECO:0000256" key="1">
    <source>
        <dbReference type="SAM" id="Phobius"/>
    </source>
</evidence>
<reference evidence="2" key="1">
    <citation type="submission" date="2019-09" db="EMBL/GenBank/DDBJ databases">
        <title>Characterisation of the sponge microbiome using genome-centric metagenomics.</title>
        <authorList>
            <person name="Engelberts J.P."/>
            <person name="Robbins S.J."/>
            <person name="De Goeij J.M."/>
            <person name="Aranda M."/>
            <person name="Bell S.C."/>
            <person name="Webster N.S."/>
        </authorList>
    </citation>
    <scope>NUCLEOTIDE SEQUENCE</scope>
    <source>
        <strain evidence="2">SB0662_bin_9</strain>
    </source>
</reference>
<keyword evidence="1" id="KW-0472">Membrane</keyword>